<comment type="caution">
    <text evidence="5">The sequence shown here is derived from an EMBL/GenBank/DDBJ whole genome shotgun (WGS) entry which is preliminary data.</text>
</comment>
<dbReference type="SMART" id="SM00267">
    <property type="entry name" value="GGDEF"/>
    <property type="match status" value="1"/>
</dbReference>
<dbReference type="NCBIfam" id="TIGR00254">
    <property type="entry name" value="GGDEF"/>
    <property type="match status" value="1"/>
</dbReference>
<dbReference type="Gene3D" id="3.30.70.270">
    <property type="match status" value="1"/>
</dbReference>
<dbReference type="PANTHER" id="PTHR33121">
    <property type="entry name" value="CYCLIC DI-GMP PHOSPHODIESTERASE PDEF"/>
    <property type="match status" value="1"/>
</dbReference>
<reference evidence="5 6" key="1">
    <citation type="submission" date="2016-09" db="EMBL/GenBank/DDBJ databases">
        <title>Rhizobium sp. nov., a novel species isolated from the rice rhizosphere.</title>
        <authorList>
            <person name="Zhao J."/>
            <person name="Zhang X."/>
        </authorList>
    </citation>
    <scope>NUCLEOTIDE SEQUENCE [LARGE SCALE GENOMIC DNA]</scope>
    <source>
        <strain evidence="5 6">MH17</strain>
    </source>
</reference>
<dbReference type="Gene3D" id="3.20.20.450">
    <property type="entry name" value="EAL domain"/>
    <property type="match status" value="1"/>
</dbReference>
<dbReference type="InterPro" id="IPR000644">
    <property type="entry name" value="CBS_dom"/>
</dbReference>
<dbReference type="STRING" id="1672749.BJF92_18850"/>
<dbReference type="PROSITE" id="PS50883">
    <property type="entry name" value="EAL"/>
    <property type="match status" value="1"/>
</dbReference>
<dbReference type="InterPro" id="IPR029787">
    <property type="entry name" value="Nucleotide_cyclase"/>
</dbReference>
<dbReference type="InterPro" id="IPR035919">
    <property type="entry name" value="EAL_sf"/>
</dbReference>
<evidence type="ECO:0000259" key="3">
    <source>
        <dbReference type="PROSITE" id="PS50887"/>
    </source>
</evidence>
<dbReference type="InterPro" id="IPR050706">
    <property type="entry name" value="Cyclic-di-GMP_PDE-like"/>
</dbReference>
<proteinExistence type="predicted"/>
<evidence type="ECO:0000313" key="5">
    <source>
        <dbReference type="EMBL" id="OLP53088.1"/>
    </source>
</evidence>
<evidence type="ECO:0000259" key="4">
    <source>
        <dbReference type="PROSITE" id="PS51371"/>
    </source>
</evidence>
<dbReference type="Pfam" id="PF00563">
    <property type="entry name" value="EAL"/>
    <property type="match status" value="1"/>
</dbReference>
<dbReference type="Proteomes" id="UP000186143">
    <property type="component" value="Unassembled WGS sequence"/>
</dbReference>
<dbReference type="RefSeq" id="WP_075636952.1">
    <property type="nucleotide sequence ID" value="NZ_MKIO01000041.1"/>
</dbReference>
<organism evidence="5 6">
    <name type="scientific">Xaviernesmea rhizosphaerae</name>
    <dbReference type="NCBI Taxonomy" id="1672749"/>
    <lineage>
        <taxon>Bacteria</taxon>
        <taxon>Pseudomonadati</taxon>
        <taxon>Pseudomonadota</taxon>
        <taxon>Alphaproteobacteria</taxon>
        <taxon>Hyphomicrobiales</taxon>
        <taxon>Rhizobiaceae</taxon>
        <taxon>Rhizobium/Agrobacterium group</taxon>
        <taxon>Xaviernesmea</taxon>
    </lineage>
</organism>
<dbReference type="InterPro" id="IPR046342">
    <property type="entry name" value="CBS_dom_sf"/>
</dbReference>
<evidence type="ECO:0000313" key="6">
    <source>
        <dbReference type="Proteomes" id="UP000186143"/>
    </source>
</evidence>
<protein>
    <submittedName>
        <fullName evidence="5">Diguanylate cyclase</fullName>
    </submittedName>
</protein>
<dbReference type="InterPro" id="IPR001633">
    <property type="entry name" value="EAL_dom"/>
</dbReference>
<name>A0A1Q9ADU1_9HYPH</name>
<gene>
    <name evidence="5" type="ORF">BJF92_18850</name>
</gene>
<dbReference type="InterPro" id="IPR043128">
    <property type="entry name" value="Rev_trsase/Diguanyl_cyclase"/>
</dbReference>
<dbReference type="SUPFAM" id="SSF55073">
    <property type="entry name" value="Nucleotide cyclase"/>
    <property type="match status" value="1"/>
</dbReference>
<accession>A0A1Q9ADU1</accession>
<feature type="domain" description="GGDEF" evidence="3">
    <location>
        <begin position="443"/>
        <end position="603"/>
    </location>
</feature>
<sequence length="603" mass="66363">MRNTLPRQAMVDPVRPDEILSLAKLAIQPAFQPIAEVATGLVFGYEALIRGHDRLGFSTPHDLLDRAQAEGQLLALEQMVASRALAIFADLPDFSTRTLFLNVDGRVAGKIVAYAQRLLASLEGAAIPASAICFELSERFDHFAGADDLAGMIRSLKALGFKLAIDDFGVGFNGMKLLCDLAVDYIKIDRHFIRGIETNPRKRHVLRQVVNSSHVLGTRVIAEGVETETEFVICRDLGCDLVQGYYVARPTSDAMSLRSAYVHLEQAGRRRIANGSLDAVLIRQQVEIVPVVSENEGLDAVFDFFRQSPQRSFVPVINAGGEPRGVLHEHHLKEMIYHPFGRDLLQNKLYRRTVLDFVTPAPIADLDMPTEEILRAFADMEGSDCVILTENARYAGILSASALLRILHEKQLKHAQEENPLTGLPGNRAIRDYIQTLVQDGDEERFVCYCDFDNFKPYNDAYGFQKGDMAITLFAALMRRHFIGEGTFLAHVGGDDFFIGVRGLSRATVEANMARLLSDFSADVRQLYSPGDLEAGAIRGVARDGTPTAFPLMRCSIAVLMLPRGQVFSHAMPISMRIAQAKKSAKASADGLVFDIVGGGITA</sequence>
<dbReference type="Gene3D" id="3.10.580.10">
    <property type="entry name" value="CBS-domain"/>
    <property type="match status" value="1"/>
</dbReference>
<dbReference type="SMART" id="SM00052">
    <property type="entry name" value="EAL"/>
    <property type="match status" value="1"/>
</dbReference>
<dbReference type="Pfam" id="PF00990">
    <property type="entry name" value="GGDEF"/>
    <property type="match status" value="1"/>
</dbReference>
<dbReference type="CDD" id="cd01949">
    <property type="entry name" value="GGDEF"/>
    <property type="match status" value="1"/>
</dbReference>
<dbReference type="PROSITE" id="PS50887">
    <property type="entry name" value="GGDEF"/>
    <property type="match status" value="1"/>
</dbReference>
<keyword evidence="1" id="KW-0129">CBS domain</keyword>
<evidence type="ECO:0000256" key="1">
    <source>
        <dbReference type="PROSITE-ProRule" id="PRU00703"/>
    </source>
</evidence>
<feature type="domain" description="CBS" evidence="4">
    <location>
        <begin position="281"/>
        <end position="344"/>
    </location>
</feature>
<dbReference type="PANTHER" id="PTHR33121:SF76">
    <property type="entry name" value="SIGNALING PROTEIN"/>
    <property type="match status" value="1"/>
</dbReference>
<dbReference type="InterPro" id="IPR000160">
    <property type="entry name" value="GGDEF_dom"/>
</dbReference>
<dbReference type="EMBL" id="MKIO01000041">
    <property type="protein sequence ID" value="OLP53088.1"/>
    <property type="molecule type" value="Genomic_DNA"/>
</dbReference>
<dbReference type="SUPFAM" id="SSF141868">
    <property type="entry name" value="EAL domain-like"/>
    <property type="match status" value="1"/>
</dbReference>
<dbReference type="OrthoDB" id="1673646at2"/>
<dbReference type="AlphaFoldDB" id="A0A1Q9ADU1"/>
<dbReference type="PROSITE" id="PS51371">
    <property type="entry name" value="CBS"/>
    <property type="match status" value="1"/>
</dbReference>
<dbReference type="SUPFAM" id="SSF54631">
    <property type="entry name" value="CBS-domain pair"/>
    <property type="match status" value="1"/>
</dbReference>
<dbReference type="GO" id="GO:0071111">
    <property type="term" value="F:cyclic-guanylate-specific phosphodiesterase activity"/>
    <property type="evidence" value="ECO:0007669"/>
    <property type="project" value="InterPro"/>
</dbReference>
<dbReference type="CDD" id="cd01948">
    <property type="entry name" value="EAL"/>
    <property type="match status" value="1"/>
</dbReference>
<evidence type="ECO:0000259" key="2">
    <source>
        <dbReference type="PROSITE" id="PS50883"/>
    </source>
</evidence>
<feature type="domain" description="EAL" evidence="2">
    <location>
        <begin position="11"/>
        <end position="264"/>
    </location>
</feature>